<protein>
    <recommendedName>
        <fullName evidence="4">Secreted protein</fullName>
    </recommendedName>
</protein>
<evidence type="ECO:0000313" key="3">
    <source>
        <dbReference type="Proteomes" id="UP000632454"/>
    </source>
</evidence>
<comment type="caution">
    <text evidence="2">The sequence shown here is derived from an EMBL/GenBank/DDBJ whole genome shotgun (WGS) entry which is preliminary data.</text>
</comment>
<evidence type="ECO:0000313" key="2">
    <source>
        <dbReference type="EMBL" id="GGF12597.1"/>
    </source>
</evidence>
<gene>
    <name evidence="2" type="ORF">GCM10007298_05630</name>
</gene>
<dbReference type="EMBL" id="BMCS01000001">
    <property type="protein sequence ID" value="GGF12597.1"/>
    <property type="molecule type" value="Genomic_DNA"/>
</dbReference>
<proteinExistence type="predicted"/>
<dbReference type="Proteomes" id="UP000632454">
    <property type="component" value="Unassembled WGS sequence"/>
</dbReference>
<accession>A0ABQ1UAW0</accession>
<keyword evidence="3" id="KW-1185">Reference proteome</keyword>
<sequence length="147" mass="14912">MPSRRTTLVRTVTVGCAVAGAAAIGAGPANALPVQQPAFTHHDFRVNTFAGTPIPLGAAVVEIDAATNGTGVVRFTVGRRCASEGGRPCGYSVDMSVQWINFANGATGTTAVGRSTPKFVTTGRGPVGLSFSVPRTLSLPSVGLVNS</sequence>
<evidence type="ECO:0008006" key="4">
    <source>
        <dbReference type="Google" id="ProtNLM"/>
    </source>
</evidence>
<dbReference type="RefSeq" id="WP_188486723.1">
    <property type="nucleotide sequence ID" value="NZ_BMCS01000001.1"/>
</dbReference>
<dbReference type="InterPro" id="IPR006311">
    <property type="entry name" value="TAT_signal"/>
</dbReference>
<feature type="chain" id="PRO_5045118280" description="Secreted protein" evidence="1">
    <location>
        <begin position="32"/>
        <end position="147"/>
    </location>
</feature>
<feature type="signal peptide" evidence="1">
    <location>
        <begin position="1"/>
        <end position="31"/>
    </location>
</feature>
<dbReference type="PROSITE" id="PS51318">
    <property type="entry name" value="TAT"/>
    <property type="match status" value="1"/>
</dbReference>
<keyword evidence="1" id="KW-0732">Signal</keyword>
<name>A0ABQ1UAW0_9NOCA</name>
<evidence type="ECO:0000256" key="1">
    <source>
        <dbReference type="SAM" id="SignalP"/>
    </source>
</evidence>
<organism evidence="2 3">
    <name type="scientific">Williamsia phyllosphaerae</name>
    <dbReference type="NCBI Taxonomy" id="885042"/>
    <lineage>
        <taxon>Bacteria</taxon>
        <taxon>Bacillati</taxon>
        <taxon>Actinomycetota</taxon>
        <taxon>Actinomycetes</taxon>
        <taxon>Mycobacteriales</taxon>
        <taxon>Nocardiaceae</taxon>
        <taxon>Williamsia</taxon>
    </lineage>
</organism>
<reference evidence="3" key="1">
    <citation type="journal article" date="2019" name="Int. J. Syst. Evol. Microbiol.">
        <title>The Global Catalogue of Microorganisms (GCM) 10K type strain sequencing project: providing services to taxonomists for standard genome sequencing and annotation.</title>
        <authorList>
            <consortium name="The Broad Institute Genomics Platform"/>
            <consortium name="The Broad Institute Genome Sequencing Center for Infectious Disease"/>
            <person name="Wu L."/>
            <person name="Ma J."/>
        </authorList>
    </citation>
    <scope>NUCLEOTIDE SEQUENCE [LARGE SCALE GENOMIC DNA]</scope>
    <source>
        <strain evidence="3">CCM 7855</strain>
    </source>
</reference>